<feature type="transmembrane region" description="Helical" evidence="2">
    <location>
        <begin position="416"/>
        <end position="437"/>
    </location>
</feature>
<dbReference type="AlphaFoldDB" id="A0A8E2JPS6"/>
<keyword evidence="2" id="KW-0812">Transmembrane</keyword>
<evidence type="ECO:0000256" key="1">
    <source>
        <dbReference type="SAM" id="MobiDB-lite"/>
    </source>
</evidence>
<evidence type="ECO:0000313" key="4">
    <source>
        <dbReference type="Proteomes" id="UP000250140"/>
    </source>
</evidence>
<sequence length="438" mass="50461">MTDCEMSTSNKSMPLNIASCPPTLIFPEFFYHTVSKAPQEFPPHTESLNSGKSAKTDDSYVLLDNNGKLGITQRERSPSTASESGDCLEQRHEQRQFGVYLLEESAHHWDYPATPNPSLSFNETGFYPEYKPRVPIPTPPIEVDDIARIAPESRRKLVEGPKVTVMLDNILEPDIVRNVPKRMLAAFSAYFRQHFIRVHPWTTDSVWIHLSQVDLHTFKYLQAWMEIVCQAKSVSEFPAPNFMQYVEIYQAAKVLGIESAEADVLRWLQNAIRKQRFYFEEIDALVAWIEITDPIMWFLAWKLCQLRAQGKRKKTIDNYLLHERNGGLSGLVRVVGKKLEGIEKWKEDIPEASGPESWARDEDNSGIWRVKCWSRALQWLVETYPYERPPVVYLDPQTLKTTRQEDSRWRSSLACWSNLNIAILVATMLLSLGIVLLQ</sequence>
<keyword evidence="4" id="KW-1185">Reference proteome</keyword>
<evidence type="ECO:0000313" key="3">
    <source>
        <dbReference type="EMBL" id="OCL05165.1"/>
    </source>
</evidence>
<keyword evidence="2" id="KW-0472">Membrane</keyword>
<protein>
    <recommendedName>
        <fullName evidence="5">BTB domain-containing protein</fullName>
    </recommendedName>
</protein>
<proteinExistence type="predicted"/>
<dbReference type="EMBL" id="KV750360">
    <property type="protein sequence ID" value="OCL05165.1"/>
    <property type="molecule type" value="Genomic_DNA"/>
</dbReference>
<dbReference type="OrthoDB" id="3781812at2759"/>
<organism evidence="3 4">
    <name type="scientific">Glonium stellatum</name>
    <dbReference type="NCBI Taxonomy" id="574774"/>
    <lineage>
        <taxon>Eukaryota</taxon>
        <taxon>Fungi</taxon>
        <taxon>Dikarya</taxon>
        <taxon>Ascomycota</taxon>
        <taxon>Pezizomycotina</taxon>
        <taxon>Dothideomycetes</taxon>
        <taxon>Pleosporomycetidae</taxon>
        <taxon>Gloniales</taxon>
        <taxon>Gloniaceae</taxon>
        <taxon>Glonium</taxon>
    </lineage>
</organism>
<accession>A0A8E2JPS6</accession>
<gene>
    <name evidence="3" type="ORF">AOQ84DRAFT_366869</name>
</gene>
<evidence type="ECO:0000256" key="2">
    <source>
        <dbReference type="SAM" id="Phobius"/>
    </source>
</evidence>
<evidence type="ECO:0008006" key="5">
    <source>
        <dbReference type="Google" id="ProtNLM"/>
    </source>
</evidence>
<keyword evidence="2" id="KW-1133">Transmembrane helix</keyword>
<dbReference type="Proteomes" id="UP000250140">
    <property type="component" value="Unassembled WGS sequence"/>
</dbReference>
<reference evidence="3 4" key="1">
    <citation type="journal article" date="2016" name="Nat. Commun.">
        <title>Ectomycorrhizal ecology is imprinted in the genome of the dominant symbiotic fungus Cenococcum geophilum.</title>
        <authorList>
            <consortium name="DOE Joint Genome Institute"/>
            <person name="Peter M."/>
            <person name="Kohler A."/>
            <person name="Ohm R.A."/>
            <person name="Kuo A."/>
            <person name="Krutzmann J."/>
            <person name="Morin E."/>
            <person name="Arend M."/>
            <person name="Barry K.W."/>
            <person name="Binder M."/>
            <person name="Choi C."/>
            <person name="Clum A."/>
            <person name="Copeland A."/>
            <person name="Grisel N."/>
            <person name="Haridas S."/>
            <person name="Kipfer T."/>
            <person name="LaButti K."/>
            <person name="Lindquist E."/>
            <person name="Lipzen A."/>
            <person name="Maire R."/>
            <person name="Meier B."/>
            <person name="Mihaltcheva S."/>
            <person name="Molinier V."/>
            <person name="Murat C."/>
            <person name="Poggeler S."/>
            <person name="Quandt C.A."/>
            <person name="Sperisen C."/>
            <person name="Tritt A."/>
            <person name="Tisserant E."/>
            <person name="Crous P.W."/>
            <person name="Henrissat B."/>
            <person name="Nehls U."/>
            <person name="Egli S."/>
            <person name="Spatafora J.W."/>
            <person name="Grigoriev I.V."/>
            <person name="Martin F.M."/>
        </authorList>
    </citation>
    <scope>NUCLEOTIDE SEQUENCE [LARGE SCALE GENOMIC DNA]</scope>
    <source>
        <strain evidence="3 4">CBS 207.34</strain>
    </source>
</reference>
<name>A0A8E2JPS6_9PEZI</name>
<feature type="region of interest" description="Disordered" evidence="1">
    <location>
        <begin position="66"/>
        <end position="88"/>
    </location>
</feature>